<feature type="compositionally biased region" description="Low complexity" evidence="1">
    <location>
        <begin position="748"/>
        <end position="778"/>
    </location>
</feature>
<sequence>MQAQRTPLAAAVALIIGGSAALAAPLSASAAPSPTAHASGVVINEVESNGDTTDWIELANTGDAPVDLSGWAVKDNDDARDFRFPTGTSIQPGAYLVVDDTQFGFGLGKEDQARIFDAAGTLVDAHSWAQHADVSYARLPDGVGDFVQTTASSKAAANDGEAATGTVVINEIESSGGTPGDWVELFNPGAGAIDLSGYVLTDNSPEDVTHRFMLAEGTTLQAGAYLVVEEADFAFGLGGGDSAMLFAADGTTVVDEHSWTQHAATSYGRSPNGSGAFTETSEPTKGAENLFTGVAPTSPVVINEVESNGGTPGDWVEVYNRGADTVDISGWTIVDDNAGHTPAPAPAATLLAPGEFFVYEESLLGFGLGSGDSATLADAAGTIVDTTTWIDHVDVSWARCADGDGDFRATTASTKGALNACSDAPVETPGPTAPEAEPWDGSPEVTPIPGGITLGEDMSGLDYQYSPEGSTLWAVDNGTGNLYRFDVASDGSVSPAAGWEEPKRVRFQADADNPSAAGPDAEGVTVKAGQPESVYIGSERDNADKSTNKNTILKVNLRDATGADVVATTEWDLTASLPQVGANTGIEAIEWVADSELDGKLLDENTGTPYDSANYPGANGLFFVAVEETAGVYAYALFDDGSAARVATLESGLGGVMALDYDESTQTLWGMCDNGCGGTSALFQFGTEDGSAGYTVTHVARPAGLPDTNNEGFAIAANETCVDGTRAAYWLEDGVKADALKQGSIACAPDETPAPTETPGATVAPGGTTTPGASTVPGDGAAHGNGPDAAAGGTDGGALATTGAEHLVLVTLAALAALALGALALTRRRDA</sequence>
<dbReference type="AlphaFoldDB" id="A0A7J5B537"/>
<feature type="domain" description="LTD" evidence="4">
    <location>
        <begin position="276"/>
        <end position="391"/>
    </location>
</feature>
<gene>
    <name evidence="5" type="ORF">F8O03_02885</name>
</gene>
<feature type="region of interest" description="Disordered" evidence="1">
    <location>
        <begin position="421"/>
        <end position="447"/>
    </location>
</feature>
<feature type="domain" description="LTD" evidence="4">
    <location>
        <begin position="145"/>
        <end position="261"/>
    </location>
</feature>
<keyword evidence="2" id="KW-0812">Transmembrane</keyword>
<dbReference type="InterPro" id="IPR036415">
    <property type="entry name" value="Lamin_tail_dom_sf"/>
</dbReference>
<protein>
    <recommendedName>
        <fullName evidence="4">LTD domain-containing protein</fullName>
    </recommendedName>
</protein>
<comment type="caution">
    <text evidence="5">The sequence shown here is derived from an EMBL/GenBank/DDBJ whole genome shotgun (WGS) entry which is preliminary data.</text>
</comment>
<feature type="signal peptide" evidence="3">
    <location>
        <begin position="1"/>
        <end position="23"/>
    </location>
</feature>
<keyword evidence="2" id="KW-1133">Transmembrane helix</keyword>
<dbReference type="Pfam" id="PF00932">
    <property type="entry name" value="LTD"/>
    <property type="match status" value="3"/>
</dbReference>
<keyword evidence="2" id="KW-0472">Membrane</keyword>
<feature type="chain" id="PRO_5039728819" description="LTD domain-containing protein" evidence="3">
    <location>
        <begin position="24"/>
        <end position="831"/>
    </location>
</feature>
<evidence type="ECO:0000256" key="1">
    <source>
        <dbReference type="SAM" id="MobiDB-lite"/>
    </source>
</evidence>
<evidence type="ECO:0000256" key="2">
    <source>
        <dbReference type="SAM" id="Phobius"/>
    </source>
</evidence>
<evidence type="ECO:0000313" key="5">
    <source>
        <dbReference type="EMBL" id="KAB1639298.1"/>
    </source>
</evidence>
<evidence type="ECO:0000313" key="6">
    <source>
        <dbReference type="Proteomes" id="UP000490386"/>
    </source>
</evidence>
<feature type="domain" description="LTD" evidence="4">
    <location>
        <begin position="28"/>
        <end position="130"/>
    </location>
</feature>
<feature type="region of interest" description="Disordered" evidence="1">
    <location>
        <begin position="747"/>
        <end position="794"/>
    </location>
</feature>
<dbReference type="Proteomes" id="UP000490386">
    <property type="component" value="Unassembled WGS sequence"/>
</dbReference>
<dbReference type="SUPFAM" id="SSF74853">
    <property type="entry name" value="Lamin A/C globular tail domain"/>
    <property type="match status" value="3"/>
</dbReference>
<keyword evidence="6" id="KW-1185">Reference proteome</keyword>
<accession>A0A7J5B537</accession>
<reference evidence="5 6" key="1">
    <citation type="submission" date="2019-09" db="EMBL/GenBank/DDBJ databases">
        <title>Phylogeny of genus Pseudoclavibacter and closely related genus.</title>
        <authorList>
            <person name="Li Y."/>
        </authorList>
    </citation>
    <scope>NUCLEOTIDE SEQUENCE [LARGE SCALE GENOMIC DNA]</scope>
    <source>
        <strain evidence="5 6">THG-MD12</strain>
    </source>
</reference>
<dbReference type="InterPro" id="IPR001322">
    <property type="entry name" value="Lamin_tail_dom"/>
</dbReference>
<dbReference type="PROSITE" id="PS51841">
    <property type="entry name" value="LTD"/>
    <property type="match status" value="3"/>
</dbReference>
<evidence type="ECO:0000256" key="3">
    <source>
        <dbReference type="SAM" id="SignalP"/>
    </source>
</evidence>
<keyword evidence="3" id="KW-0732">Signal</keyword>
<dbReference type="SUPFAM" id="SSF75011">
    <property type="entry name" value="3-carboxy-cis,cis-mucoante lactonizing enzyme"/>
    <property type="match status" value="1"/>
</dbReference>
<organism evidence="5 6">
    <name type="scientific">Pseudoclavibacter terrae</name>
    <dbReference type="NCBI Taxonomy" id="1530195"/>
    <lineage>
        <taxon>Bacteria</taxon>
        <taxon>Bacillati</taxon>
        <taxon>Actinomycetota</taxon>
        <taxon>Actinomycetes</taxon>
        <taxon>Micrococcales</taxon>
        <taxon>Microbacteriaceae</taxon>
        <taxon>Pseudoclavibacter</taxon>
    </lineage>
</organism>
<name>A0A7J5B537_9MICO</name>
<dbReference type="EMBL" id="WBJX01000001">
    <property type="protein sequence ID" value="KAB1639298.1"/>
    <property type="molecule type" value="Genomic_DNA"/>
</dbReference>
<feature type="compositionally biased region" description="Low complexity" evidence="1">
    <location>
        <begin position="424"/>
        <end position="436"/>
    </location>
</feature>
<feature type="transmembrane region" description="Helical" evidence="2">
    <location>
        <begin position="807"/>
        <end position="826"/>
    </location>
</feature>
<dbReference type="RefSeq" id="WP_151422298.1">
    <property type="nucleotide sequence ID" value="NZ_WBJX01000001.1"/>
</dbReference>
<proteinExistence type="predicted"/>
<feature type="region of interest" description="Disordered" evidence="1">
    <location>
        <begin position="264"/>
        <end position="283"/>
    </location>
</feature>
<dbReference type="OrthoDB" id="5380360at2"/>
<dbReference type="Gene3D" id="2.60.40.1260">
    <property type="entry name" value="Lamin Tail domain"/>
    <property type="match status" value="3"/>
</dbReference>
<evidence type="ECO:0000259" key="4">
    <source>
        <dbReference type="PROSITE" id="PS51841"/>
    </source>
</evidence>